<dbReference type="Proteomes" id="UP000199592">
    <property type="component" value="Unassembled WGS sequence"/>
</dbReference>
<sequence length="296" mass="34914">MASTSTFSINQLRDYSTLFSRNQVKSWFNNDFTSIYHKIKRYDGDWLTMDNTTFVEYLRYVYKILEGHYQNEYIFKNSFLNECLIEEVAAGESQVFSEFRVGNAVADLAMFNGTSKVFEIKTEMDSAKRLDFQLINYQRAFNEIYLVLSESRLGQYEHFGKEIGIILYQPDGNEKFQVHRMAIPNKEVDKNTIMKVLHTHEYKNLVKRHFGSLPKMTSFNQFEKCRELILQIPNDELNSYFISIMKARQKPIALNRKHYREFNQMSLALKLSTTERKALMDHLKSPIKPNHVLSIT</sequence>
<dbReference type="NCBIfam" id="NF033832">
    <property type="entry name" value="sce7726_fam"/>
    <property type="match status" value="1"/>
</dbReference>
<evidence type="ECO:0000313" key="1">
    <source>
        <dbReference type="EMBL" id="SDW94937.1"/>
    </source>
</evidence>
<dbReference type="RefSeq" id="WP_090297752.1">
    <property type="nucleotide sequence ID" value="NZ_FNKI01000003.1"/>
</dbReference>
<organism evidence="1 2">
    <name type="scientific">Flagellimonas zhangzhouensis</name>
    <dbReference type="NCBI Taxonomy" id="1073328"/>
    <lineage>
        <taxon>Bacteria</taxon>
        <taxon>Pseudomonadati</taxon>
        <taxon>Bacteroidota</taxon>
        <taxon>Flavobacteriia</taxon>
        <taxon>Flavobacteriales</taxon>
        <taxon>Flavobacteriaceae</taxon>
        <taxon>Flagellimonas</taxon>
    </lineage>
</organism>
<gene>
    <name evidence="1" type="ORF">SAMN04487892_2766</name>
</gene>
<dbReference type="InterPro" id="IPR047729">
    <property type="entry name" value="Sce7726-like"/>
</dbReference>
<dbReference type="OrthoDB" id="128875at2"/>
<evidence type="ECO:0008006" key="3">
    <source>
        <dbReference type="Google" id="ProtNLM"/>
    </source>
</evidence>
<dbReference type="AlphaFoldDB" id="A0A1H2XQ19"/>
<keyword evidence="2" id="KW-1185">Reference proteome</keyword>
<evidence type="ECO:0000313" key="2">
    <source>
        <dbReference type="Proteomes" id="UP000199592"/>
    </source>
</evidence>
<protein>
    <recommendedName>
        <fullName evidence="3">Sce7726 family protein</fullName>
    </recommendedName>
</protein>
<proteinExistence type="predicted"/>
<reference evidence="2" key="1">
    <citation type="submission" date="2016-10" db="EMBL/GenBank/DDBJ databases">
        <authorList>
            <person name="Varghese N."/>
            <person name="Submissions S."/>
        </authorList>
    </citation>
    <scope>NUCLEOTIDE SEQUENCE [LARGE SCALE GENOMIC DNA]</scope>
    <source>
        <strain evidence="2">DSM 25030</strain>
    </source>
</reference>
<name>A0A1H2XQ19_9FLAO</name>
<dbReference type="STRING" id="1073328.SAMN05216294_2772"/>
<accession>A0A1H2XQ19</accession>
<dbReference type="EMBL" id="FNMY01000004">
    <property type="protein sequence ID" value="SDW94937.1"/>
    <property type="molecule type" value="Genomic_DNA"/>
</dbReference>